<dbReference type="Proteomes" id="UP000199470">
    <property type="component" value="Unassembled WGS sequence"/>
</dbReference>
<gene>
    <name evidence="1" type="ORF">SAMN02982985_01416</name>
</gene>
<name>A0A1I4KCI5_9BURK</name>
<evidence type="ECO:0000313" key="2">
    <source>
        <dbReference type="Proteomes" id="UP000199470"/>
    </source>
</evidence>
<protein>
    <submittedName>
        <fullName evidence="1">Uncharacterized protein</fullName>
    </submittedName>
</protein>
<dbReference type="EMBL" id="FOTW01000007">
    <property type="protein sequence ID" value="SFL76313.1"/>
    <property type="molecule type" value="Genomic_DNA"/>
</dbReference>
<sequence>MVNATSCHPGVPHDPTCLLQVGDHPFIRHTSYILYAKARIVSQKRLQTLIAAQTVIPRPPKISQAVFERIVAGLGGAHANPEHLAFYNANK</sequence>
<dbReference type="STRING" id="758825.SAMN02982985_01416"/>
<keyword evidence="2" id="KW-1185">Reference proteome</keyword>
<accession>A0A1I4KCI5</accession>
<dbReference type="AlphaFoldDB" id="A0A1I4KCI5"/>
<reference evidence="1 2" key="1">
    <citation type="submission" date="2016-10" db="EMBL/GenBank/DDBJ databases">
        <authorList>
            <person name="de Groot N.N."/>
        </authorList>
    </citation>
    <scope>NUCLEOTIDE SEQUENCE [LARGE SCALE GENOMIC DNA]</scope>
    <source>
        <strain evidence="1 2">ATCC 43154</strain>
    </source>
</reference>
<evidence type="ECO:0000313" key="1">
    <source>
        <dbReference type="EMBL" id="SFL76313.1"/>
    </source>
</evidence>
<organism evidence="1 2">
    <name type="scientific">Rugamonas rubra</name>
    <dbReference type="NCBI Taxonomy" id="758825"/>
    <lineage>
        <taxon>Bacteria</taxon>
        <taxon>Pseudomonadati</taxon>
        <taxon>Pseudomonadota</taxon>
        <taxon>Betaproteobacteria</taxon>
        <taxon>Burkholderiales</taxon>
        <taxon>Oxalobacteraceae</taxon>
        <taxon>Telluria group</taxon>
        <taxon>Rugamonas</taxon>
    </lineage>
</organism>
<proteinExistence type="predicted"/>